<reference evidence="4" key="1">
    <citation type="journal article" date="2019" name="Int. J. Syst. Evol. Microbiol.">
        <title>The Global Catalogue of Microorganisms (GCM) 10K type strain sequencing project: providing services to taxonomists for standard genome sequencing and annotation.</title>
        <authorList>
            <consortium name="The Broad Institute Genomics Platform"/>
            <consortium name="The Broad Institute Genome Sequencing Center for Infectious Disease"/>
            <person name="Wu L."/>
            <person name="Ma J."/>
        </authorList>
    </citation>
    <scope>NUCLEOTIDE SEQUENCE [LARGE SCALE GENOMIC DNA]</scope>
    <source>
        <strain evidence="4">JCM 31890</strain>
    </source>
</reference>
<dbReference type="SMART" id="SM00091">
    <property type="entry name" value="PAS"/>
    <property type="match status" value="3"/>
</dbReference>
<dbReference type="NCBIfam" id="TIGR00254">
    <property type="entry name" value="GGDEF"/>
    <property type="match status" value="1"/>
</dbReference>
<dbReference type="Proteomes" id="UP001501788">
    <property type="component" value="Unassembled WGS sequence"/>
</dbReference>
<keyword evidence="4" id="KW-1185">Reference proteome</keyword>
<evidence type="ECO:0000313" key="3">
    <source>
        <dbReference type="EMBL" id="GAA4418623.1"/>
    </source>
</evidence>
<gene>
    <name evidence="3" type="ORF">GCM10023090_03800</name>
</gene>
<dbReference type="InterPro" id="IPR035965">
    <property type="entry name" value="PAS-like_dom_sf"/>
</dbReference>
<dbReference type="PANTHER" id="PTHR44757">
    <property type="entry name" value="DIGUANYLATE CYCLASE DGCP"/>
    <property type="match status" value="1"/>
</dbReference>
<keyword evidence="1" id="KW-0175">Coiled coil</keyword>
<feature type="coiled-coil region" evidence="1">
    <location>
        <begin position="242"/>
        <end position="269"/>
    </location>
</feature>
<dbReference type="InterPro" id="IPR043128">
    <property type="entry name" value="Rev_trsase/Diguanyl_cyclase"/>
</dbReference>
<evidence type="ECO:0000256" key="1">
    <source>
        <dbReference type="SAM" id="Coils"/>
    </source>
</evidence>
<comment type="caution">
    <text evidence="3">The sequence shown here is derived from an EMBL/GenBank/DDBJ whole genome shotgun (WGS) entry which is preliminary data.</text>
</comment>
<evidence type="ECO:0000313" key="4">
    <source>
        <dbReference type="Proteomes" id="UP001501788"/>
    </source>
</evidence>
<dbReference type="PANTHER" id="PTHR44757:SF2">
    <property type="entry name" value="BIOFILM ARCHITECTURE MAINTENANCE PROTEIN MBAA"/>
    <property type="match status" value="1"/>
</dbReference>
<dbReference type="Gene3D" id="3.30.70.270">
    <property type="match status" value="1"/>
</dbReference>
<dbReference type="Pfam" id="PF12860">
    <property type="entry name" value="PAS_7"/>
    <property type="match status" value="3"/>
</dbReference>
<dbReference type="SUPFAM" id="SSF55785">
    <property type="entry name" value="PYP-like sensor domain (PAS domain)"/>
    <property type="match status" value="2"/>
</dbReference>
<dbReference type="Pfam" id="PF00990">
    <property type="entry name" value="GGDEF"/>
    <property type="match status" value="1"/>
</dbReference>
<protein>
    <recommendedName>
        <fullName evidence="2">GGDEF domain-containing protein</fullName>
    </recommendedName>
</protein>
<accession>A0ABP8KXB8</accession>
<dbReference type="InterPro" id="IPR000160">
    <property type="entry name" value="GGDEF_dom"/>
</dbReference>
<dbReference type="InterPro" id="IPR029787">
    <property type="entry name" value="Nucleotide_cyclase"/>
</dbReference>
<dbReference type="Gene3D" id="3.30.450.20">
    <property type="entry name" value="PAS domain"/>
    <property type="match status" value="2"/>
</dbReference>
<dbReference type="CDD" id="cd01949">
    <property type="entry name" value="GGDEF"/>
    <property type="match status" value="1"/>
</dbReference>
<evidence type="ECO:0000259" key="2">
    <source>
        <dbReference type="PROSITE" id="PS50887"/>
    </source>
</evidence>
<dbReference type="EMBL" id="BAABEX010000003">
    <property type="protein sequence ID" value="GAA4418623.1"/>
    <property type="molecule type" value="Genomic_DNA"/>
</dbReference>
<dbReference type="SMART" id="SM00267">
    <property type="entry name" value="GGDEF"/>
    <property type="match status" value="1"/>
</dbReference>
<sequence>MAAMLDGLDVALCVFDTEDRTLAWNRTFLRLFPEHEGHVHVGEPYADNLRRFYAGRLTAQERPQMDRYIAAGLERHRSQGQPFIFEHLGQRIQVSSLPLARLGRVRLWRVLSGPPDAPWPDATPAAGPSMEWLDQVPDGLMVCGADGVIQWCNESFLTLYGFDSRCVVRGLTLEAVYRLAWQQCGQAHDPVFREGLGTLAENMRFAGAPFELPMPRHRCFRVIARPGAQGSVFYAHVDISELKRQQRLLAEAEAAARESERQLRHKSALLEATLENMDQGVTLVNAEGVVELCNGRVSELLDLPAEVLANRPRLADMIAYQRQRGEFSDVSPEVQRYLSSPEQLQIPKVYERRLRSGRLIEVRSIAVRDGSMLRTYTDITERRHQEENIRYLASHDVLTGLLNRAMFMDRLVSEVAMARRTGIGCAVLYLDLDGFKPINDRHGHAVGDRALVWAAQRLRDVVRESDVVARLGGDEFVVLQRGLRPEDSTPALVRRLREAFGQPCHLGDLVVTLGFSVGTAACPGDAMDAEALLSQADRAMYADKARRRAGA</sequence>
<dbReference type="InterPro" id="IPR052155">
    <property type="entry name" value="Biofilm_reg_signaling"/>
</dbReference>
<dbReference type="InterPro" id="IPR000014">
    <property type="entry name" value="PAS"/>
</dbReference>
<proteinExistence type="predicted"/>
<organism evidence="3 4">
    <name type="scientific">Acidovorax lacteus</name>
    <dbReference type="NCBI Taxonomy" id="1924988"/>
    <lineage>
        <taxon>Bacteria</taxon>
        <taxon>Pseudomonadati</taxon>
        <taxon>Pseudomonadota</taxon>
        <taxon>Betaproteobacteria</taxon>
        <taxon>Burkholderiales</taxon>
        <taxon>Comamonadaceae</taxon>
        <taxon>Acidovorax</taxon>
    </lineage>
</organism>
<name>A0ABP8KXB8_9BURK</name>
<dbReference type="PROSITE" id="PS50887">
    <property type="entry name" value="GGDEF"/>
    <property type="match status" value="1"/>
</dbReference>
<dbReference type="SUPFAM" id="SSF55073">
    <property type="entry name" value="Nucleotide cyclase"/>
    <property type="match status" value="1"/>
</dbReference>
<feature type="domain" description="GGDEF" evidence="2">
    <location>
        <begin position="423"/>
        <end position="551"/>
    </location>
</feature>